<reference evidence="4" key="1">
    <citation type="submission" date="2016-02" db="EMBL/GenBank/DDBJ databases">
        <title>Draft Genome Sequence of Sporotomaculum syntrophicum Strain FB, a Syntrophic Benzoate Degrader.</title>
        <authorList>
            <person name="Nobu M.K."/>
            <person name="Narihiro T."/>
            <person name="Qiu Y.-L."/>
            <person name="Ohashi A."/>
            <person name="Liu W.-T."/>
            <person name="Yuji S."/>
        </authorList>
    </citation>
    <scope>NUCLEOTIDE SEQUENCE</scope>
    <source>
        <strain evidence="4">FB</strain>
    </source>
</reference>
<dbReference type="SMART" id="SM00909">
    <property type="entry name" value="Germane"/>
    <property type="match status" value="1"/>
</dbReference>
<accession>A0A9D2WQ60</accession>
<dbReference type="EMBL" id="LSRS01000003">
    <property type="protein sequence ID" value="KAF1085404.1"/>
    <property type="molecule type" value="Genomic_DNA"/>
</dbReference>
<comment type="caution">
    <text evidence="4">The sequence shown here is derived from an EMBL/GenBank/DDBJ whole genome shotgun (WGS) entry which is preliminary data.</text>
</comment>
<evidence type="ECO:0000313" key="4">
    <source>
        <dbReference type="EMBL" id="KAF1085404.1"/>
    </source>
</evidence>
<dbReference type="InterPro" id="IPR019606">
    <property type="entry name" value="GerMN"/>
</dbReference>
<protein>
    <submittedName>
        <fullName evidence="4">Spore germination protein GerM</fullName>
    </submittedName>
</protein>
<dbReference type="RefSeq" id="WP_161821871.1">
    <property type="nucleotide sequence ID" value="NZ_LSRS01000003.1"/>
</dbReference>
<sequence length="222" mass="23329">MKAAIKFFIYMTLILVVMYSSGCAGDQETAAKQPPAQNNAVDNQTADNDQAPVKIASGQEATSSIASDQAARSAITSSSDSAEGATTTVVLYFADADGYLQAERRTINKTAGIARQAIHELCCGPRNQGLSATIPDGTRLLDINIRDGLCTVNFSRELVANHSGGSGSENTTVYSIVNTLTQFSSIEQVQILVDGAIVESIAGHLDVSVPLTRDSDLIRAGS</sequence>
<evidence type="ECO:0000313" key="5">
    <source>
        <dbReference type="Proteomes" id="UP000798488"/>
    </source>
</evidence>
<feature type="domain" description="GerMN" evidence="3">
    <location>
        <begin position="114"/>
        <end position="202"/>
    </location>
</feature>
<proteinExistence type="predicted"/>
<organism evidence="4 5">
    <name type="scientific">Sporotomaculum syntrophicum</name>
    <dbReference type="NCBI Taxonomy" id="182264"/>
    <lineage>
        <taxon>Bacteria</taxon>
        <taxon>Bacillati</taxon>
        <taxon>Bacillota</taxon>
        <taxon>Clostridia</taxon>
        <taxon>Eubacteriales</taxon>
        <taxon>Desulfallaceae</taxon>
        <taxon>Sporotomaculum</taxon>
    </lineage>
</organism>
<feature type="region of interest" description="Disordered" evidence="1">
    <location>
        <begin position="27"/>
        <end position="46"/>
    </location>
</feature>
<gene>
    <name evidence="4" type="primary">gerM</name>
    <name evidence="4" type="ORF">SPSYN_01543</name>
</gene>
<feature type="chain" id="PRO_5038366209" evidence="2">
    <location>
        <begin position="25"/>
        <end position="222"/>
    </location>
</feature>
<name>A0A9D2WQ60_9FIRM</name>
<keyword evidence="2" id="KW-0732">Signal</keyword>
<evidence type="ECO:0000256" key="1">
    <source>
        <dbReference type="SAM" id="MobiDB-lite"/>
    </source>
</evidence>
<dbReference type="OrthoDB" id="9809406at2"/>
<evidence type="ECO:0000256" key="2">
    <source>
        <dbReference type="SAM" id="SignalP"/>
    </source>
</evidence>
<evidence type="ECO:0000259" key="3">
    <source>
        <dbReference type="SMART" id="SM00909"/>
    </source>
</evidence>
<dbReference type="AlphaFoldDB" id="A0A9D2WQ60"/>
<feature type="compositionally biased region" description="Polar residues" evidence="1">
    <location>
        <begin position="35"/>
        <end position="46"/>
    </location>
</feature>
<keyword evidence="5" id="KW-1185">Reference proteome</keyword>
<dbReference type="Pfam" id="PF10646">
    <property type="entry name" value="Germane"/>
    <property type="match status" value="1"/>
</dbReference>
<feature type="signal peptide" evidence="2">
    <location>
        <begin position="1"/>
        <end position="24"/>
    </location>
</feature>
<dbReference type="Proteomes" id="UP000798488">
    <property type="component" value="Unassembled WGS sequence"/>
</dbReference>